<sequence>MPMQASSHCEVTPTSTHPPVNRQMLGWPSADADGPSECLHPTGWIRIRSESDQVEDLATRAGPSGICAFGFITRGSYASTVEGGFFAQGPIQAFFKETFNISIWDFVSMAEGFACNQAKCDITKGKVQTVNYVHYGSQIVEKHKVHITGWPTRIPFQNPYSLSMPQARELYDLWKSNGRQWKVMTPTEHRAFVKELNERHTAGDDVDIHREE</sequence>
<accession>A0ABR3EIZ7</accession>
<keyword evidence="3" id="KW-1185">Reference proteome</keyword>
<proteinExistence type="predicted"/>
<feature type="compositionally biased region" description="Polar residues" evidence="1">
    <location>
        <begin position="1"/>
        <end position="18"/>
    </location>
</feature>
<dbReference type="Proteomes" id="UP001465976">
    <property type="component" value="Unassembled WGS sequence"/>
</dbReference>
<evidence type="ECO:0000313" key="2">
    <source>
        <dbReference type="EMBL" id="KAL0562823.1"/>
    </source>
</evidence>
<name>A0ABR3EIZ7_9AGAR</name>
<organism evidence="2 3">
    <name type="scientific">Marasmius crinis-equi</name>
    <dbReference type="NCBI Taxonomy" id="585013"/>
    <lineage>
        <taxon>Eukaryota</taxon>
        <taxon>Fungi</taxon>
        <taxon>Dikarya</taxon>
        <taxon>Basidiomycota</taxon>
        <taxon>Agaricomycotina</taxon>
        <taxon>Agaricomycetes</taxon>
        <taxon>Agaricomycetidae</taxon>
        <taxon>Agaricales</taxon>
        <taxon>Marasmiineae</taxon>
        <taxon>Marasmiaceae</taxon>
        <taxon>Marasmius</taxon>
    </lineage>
</organism>
<evidence type="ECO:0000313" key="3">
    <source>
        <dbReference type="Proteomes" id="UP001465976"/>
    </source>
</evidence>
<feature type="region of interest" description="Disordered" evidence="1">
    <location>
        <begin position="1"/>
        <end position="27"/>
    </location>
</feature>
<reference evidence="2 3" key="1">
    <citation type="submission" date="2024-02" db="EMBL/GenBank/DDBJ databases">
        <title>A draft genome for the cacao thread blight pathogen Marasmius crinis-equi.</title>
        <authorList>
            <person name="Cohen S.P."/>
            <person name="Baruah I.K."/>
            <person name="Amoako-Attah I."/>
            <person name="Bukari Y."/>
            <person name="Meinhardt L.W."/>
            <person name="Bailey B.A."/>
        </authorList>
    </citation>
    <scope>NUCLEOTIDE SEQUENCE [LARGE SCALE GENOMIC DNA]</scope>
    <source>
        <strain evidence="2 3">GH-76</strain>
    </source>
</reference>
<gene>
    <name evidence="2" type="ORF">V5O48_019255</name>
</gene>
<evidence type="ECO:0000256" key="1">
    <source>
        <dbReference type="SAM" id="MobiDB-lite"/>
    </source>
</evidence>
<protein>
    <submittedName>
        <fullName evidence="2">Uncharacterized protein</fullName>
    </submittedName>
</protein>
<dbReference type="EMBL" id="JBAHYK010004425">
    <property type="protein sequence ID" value="KAL0562823.1"/>
    <property type="molecule type" value="Genomic_DNA"/>
</dbReference>
<comment type="caution">
    <text evidence="2">The sequence shown here is derived from an EMBL/GenBank/DDBJ whole genome shotgun (WGS) entry which is preliminary data.</text>
</comment>